<dbReference type="PANTHER" id="PTHR43496">
    <property type="entry name" value="PROTEIN LPLB"/>
    <property type="match status" value="1"/>
</dbReference>
<dbReference type="SUPFAM" id="SSF161098">
    <property type="entry name" value="MetI-like"/>
    <property type="match status" value="1"/>
</dbReference>
<evidence type="ECO:0000256" key="1">
    <source>
        <dbReference type="ARBA" id="ARBA00004141"/>
    </source>
</evidence>
<sequence length="326" mass="36852">MNSTPQSALEPDARTARNTDRKSSGLVRFLTSVRKDFFLYLLVAPGLLFFLVFKYIPMWGVMISFQDYSPYQGLLGSPWVGLEHFQRLFTQNEFAVLFRNTMAISLLNLVFFFPVPIILSLMLNELRYVILKKALQSIVYLPHFLSWVIIAGISFLMLSTSDGVFNALLEAAGRDKVDFLTNPNYFWFLLTAQSIWKEAGWGTVIFLAAIASVDPQLYEAARMDGASRMRQIWHVTLPAIRSVIIILLILRIGHIMDVGFEQVYLMMNGAVSEVADVFDTYVYRSGIQQGQFSYSTAVGLFKSVVGLILVILSNKIAKKFGEDGVY</sequence>
<dbReference type="PANTHER" id="PTHR43496:SF1">
    <property type="entry name" value="POLYGALACTURONAN_RHAMNOGALACTURONAN TRANSPORT SYSTEM PERMEASE PROTEIN YTEP"/>
    <property type="match status" value="1"/>
</dbReference>
<proteinExistence type="inferred from homology"/>
<evidence type="ECO:0000256" key="2">
    <source>
        <dbReference type="ARBA" id="ARBA00022448"/>
    </source>
</evidence>
<dbReference type="EMBL" id="JBBPCC010000030">
    <property type="protein sequence ID" value="MEK8132410.1"/>
    <property type="molecule type" value="Genomic_DNA"/>
</dbReference>
<dbReference type="PROSITE" id="PS50928">
    <property type="entry name" value="ABC_TM1"/>
    <property type="match status" value="1"/>
</dbReference>
<dbReference type="CDD" id="cd06261">
    <property type="entry name" value="TM_PBP2"/>
    <property type="match status" value="1"/>
</dbReference>
<feature type="transmembrane region" description="Helical" evidence="6">
    <location>
        <begin position="292"/>
        <end position="312"/>
    </location>
</feature>
<keyword evidence="3 6" id="KW-0812">Transmembrane</keyword>
<evidence type="ECO:0000256" key="4">
    <source>
        <dbReference type="ARBA" id="ARBA00022989"/>
    </source>
</evidence>
<keyword evidence="5 6" id="KW-0472">Membrane</keyword>
<keyword evidence="4 6" id="KW-1133">Transmembrane helix</keyword>
<evidence type="ECO:0000259" key="7">
    <source>
        <dbReference type="PROSITE" id="PS50928"/>
    </source>
</evidence>
<evidence type="ECO:0000256" key="3">
    <source>
        <dbReference type="ARBA" id="ARBA00022692"/>
    </source>
</evidence>
<keyword evidence="9" id="KW-1185">Reference proteome</keyword>
<dbReference type="InterPro" id="IPR000515">
    <property type="entry name" value="MetI-like"/>
</dbReference>
<dbReference type="Proteomes" id="UP001469365">
    <property type="component" value="Unassembled WGS sequence"/>
</dbReference>
<dbReference type="Gene3D" id="1.10.3720.10">
    <property type="entry name" value="MetI-like"/>
    <property type="match status" value="1"/>
</dbReference>
<evidence type="ECO:0000256" key="6">
    <source>
        <dbReference type="RuleBase" id="RU363032"/>
    </source>
</evidence>
<evidence type="ECO:0000256" key="5">
    <source>
        <dbReference type="ARBA" id="ARBA00023136"/>
    </source>
</evidence>
<reference evidence="8 9" key="1">
    <citation type="submission" date="2024-04" db="EMBL/GenBank/DDBJ databases">
        <title>draft genome sequnece of Paenibacillus filicis.</title>
        <authorList>
            <person name="Kim D.-U."/>
        </authorList>
    </citation>
    <scope>NUCLEOTIDE SEQUENCE [LARGE SCALE GENOMIC DNA]</scope>
    <source>
        <strain evidence="8 9">KACC14197</strain>
    </source>
</reference>
<feature type="transmembrane region" description="Helical" evidence="6">
    <location>
        <begin position="102"/>
        <end position="123"/>
    </location>
</feature>
<protein>
    <submittedName>
        <fullName evidence="8">Sugar ABC transporter permease</fullName>
    </submittedName>
</protein>
<organism evidence="8 9">
    <name type="scientific">Paenibacillus filicis</name>
    <dbReference type="NCBI Taxonomy" id="669464"/>
    <lineage>
        <taxon>Bacteria</taxon>
        <taxon>Bacillati</taxon>
        <taxon>Bacillota</taxon>
        <taxon>Bacilli</taxon>
        <taxon>Bacillales</taxon>
        <taxon>Paenibacillaceae</taxon>
        <taxon>Paenibacillus</taxon>
    </lineage>
</organism>
<feature type="transmembrane region" description="Helical" evidence="6">
    <location>
        <begin position="37"/>
        <end position="56"/>
    </location>
</feature>
<feature type="transmembrane region" description="Helical" evidence="6">
    <location>
        <begin position="185"/>
        <end position="211"/>
    </location>
</feature>
<comment type="subcellular location">
    <subcellularLocation>
        <location evidence="6">Cell membrane</location>
        <topology evidence="6">Multi-pass membrane protein</topology>
    </subcellularLocation>
    <subcellularLocation>
        <location evidence="1">Membrane</location>
        <topology evidence="1">Multi-pass membrane protein</topology>
    </subcellularLocation>
</comment>
<gene>
    <name evidence="8" type="ORF">WMW72_31400</name>
</gene>
<dbReference type="Pfam" id="PF00528">
    <property type="entry name" value="BPD_transp_1"/>
    <property type="match status" value="1"/>
</dbReference>
<dbReference type="RefSeq" id="WP_341419544.1">
    <property type="nucleotide sequence ID" value="NZ_JBBPCC010000030.1"/>
</dbReference>
<feature type="transmembrane region" description="Helical" evidence="6">
    <location>
        <begin position="144"/>
        <end position="165"/>
    </location>
</feature>
<accession>A0ABU9DU61</accession>
<comment type="caution">
    <text evidence="8">The sequence shown here is derived from an EMBL/GenBank/DDBJ whole genome shotgun (WGS) entry which is preliminary data.</text>
</comment>
<feature type="domain" description="ABC transmembrane type-1" evidence="7">
    <location>
        <begin position="98"/>
        <end position="313"/>
    </location>
</feature>
<evidence type="ECO:0000313" key="8">
    <source>
        <dbReference type="EMBL" id="MEK8132410.1"/>
    </source>
</evidence>
<comment type="similarity">
    <text evidence="6">Belongs to the binding-protein-dependent transport system permease family.</text>
</comment>
<keyword evidence="2 6" id="KW-0813">Transport</keyword>
<dbReference type="InterPro" id="IPR035906">
    <property type="entry name" value="MetI-like_sf"/>
</dbReference>
<name>A0ABU9DU61_9BACL</name>
<evidence type="ECO:0000313" key="9">
    <source>
        <dbReference type="Proteomes" id="UP001469365"/>
    </source>
</evidence>
<feature type="transmembrane region" description="Helical" evidence="6">
    <location>
        <begin position="232"/>
        <end position="256"/>
    </location>
</feature>